<dbReference type="STRING" id="429701.A0A2G9I974"/>
<dbReference type="PANTHER" id="PTHR31286">
    <property type="entry name" value="GLYCINE-RICH CELL WALL STRUCTURAL PROTEIN 1.8-LIKE"/>
    <property type="match status" value="1"/>
</dbReference>
<dbReference type="Proteomes" id="UP000231279">
    <property type="component" value="Unassembled WGS sequence"/>
</dbReference>
<comment type="caution">
    <text evidence="2">The sequence shown here is derived from an EMBL/GenBank/DDBJ whole genome shotgun (WGS) entry which is preliminary data.</text>
</comment>
<dbReference type="PANTHER" id="PTHR31286:SF178">
    <property type="entry name" value="DUF4283 DOMAIN-CONTAINING PROTEIN"/>
    <property type="match status" value="1"/>
</dbReference>
<accession>A0A2G9I974</accession>
<feature type="domain" description="DUF4283" evidence="1">
    <location>
        <begin position="19"/>
        <end position="68"/>
    </location>
</feature>
<protein>
    <recommendedName>
        <fullName evidence="1">DUF4283 domain-containing protein</fullName>
    </recommendedName>
</protein>
<keyword evidence="3" id="KW-1185">Reference proteome</keyword>
<dbReference type="InterPro" id="IPR025558">
    <property type="entry name" value="DUF4283"/>
</dbReference>
<dbReference type="Pfam" id="PF14111">
    <property type="entry name" value="DUF4283"/>
    <property type="match status" value="1"/>
</dbReference>
<sequence length="151" mass="17436">MKEASTFILTHPVEGNVRSNVQVNELEKNTLVFIFQVITDMEKVLKQAPWNFRGCLIVLTPWPDELAFQDLNFEEANFWIQASNIPVKYTNQVTAKTIGNKIGKFLFADIGLEHQKWSKHLIIKVQLSISEPLIQEISHYFSPNHRSTLKI</sequence>
<evidence type="ECO:0000259" key="1">
    <source>
        <dbReference type="Pfam" id="PF14111"/>
    </source>
</evidence>
<dbReference type="OrthoDB" id="1695837at2759"/>
<evidence type="ECO:0000313" key="3">
    <source>
        <dbReference type="Proteomes" id="UP000231279"/>
    </source>
</evidence>
<evidence type="ECO:0000313" key="2">
    <source>
        <dbReference type="EMBL" id="PIN26305.1"/>
    </source>
</evidence>
<dbReference type="AlphaFoldDB" id="A0A2G9I974"/>
<name>A0A2G9I974_9LAMI</name>
<dbReference type="InterPro" id="IPR040256">
    <property type="entry name" value="At4g02000-like"/>
</dbReference>
<organism evidence="2 3">
    <name type="scientific">Handroanthus impetiginosus</name>
    <dbReference type="NCBI Taxonomy" id="429701"/>
    <lineage>
        <taxon>Eukaryota</taxon>
        <taxon>Viridiplantae</taxon>
        <taxon>Streptophyta</taxon>
        <taxon>Embryophyta</taxon>
        <taxon>Tracheophyta</taxon>
        <taxon>Spermatophyta</taxon>
        <taxon>Magnoliopsida</taxon>
        <taxon>eudicotyledons</taxon>
        <taxon>Gunneridae</taxon>
        <taxon>Pentapetalae</taxon>
        <taxon>asterids</taxon>
        <taxon>lamiids</taxon>
        <taxon>Lamiales</taxon>
        <taxon>Bignoniaceae</taxon>
        <taxon>Crescentiina</taxon>
        <taxon>Tabebuia alliance</taxon>
        <taxon>Handroanthus</taxon>
    </lineage>
</organism>
<proteinExistence type="predicted"/>
<gene>
    <name evidence="2" type="ORF">CDL12_00941</name>
</gene>
<reference evidence="3" key="1">
    <citation type="journal article" date="2018" name="Gigascience">
        <title>Genome assembly of the Pink Ipe (Handroanthus impetiginosus, Bignoniaceae), a highly valued, ecologically keystone Neotropical timber forest tree.</title>
        <authorList>
            <person name="Silva-Junior O.B."/>
            <person name="Grattapaglia D."/>
            <person name="Novaes E."/>
            <person name="Collevatti R.G."/>
        </authorList>
    </citation>
    <scope>NUCLEOTIDE SEQUENCE [LARGE SCALE GENOMIC DNA]</scope>
    <source>
        <strain evidence="3">cv. UFG-1</strain>
    </source>
</reference>
<dbReference type="EMBL" id="NKXS01000112">
    <property type="protein sequence ID" value="PIN26305.1"/>
    <property type="molecule type" value="Genomic_DNA"/>
</dbReference>